<evidence type="ECO:0000256" key="12">
    <source>
        <dbReference type="PROSITE-ProRule" id="PRU00282"/>
    </source>
</evidence>
<dbReference type="AlphaFoldDB" id="A0A0N4V7H9"/>
<feature type="repeat" description="Solcar" evidence="12">
    <location>
        <begin position="240"/>
        <end position="326"/>
    </location>
</feature>
<reference evidence="17" key="1">
    <citation type="submission" date="2017-02" db="UniProtKB">
        <authorList>
            <consortium name="WormBaseParasite"/>
        </authorList>
    </citation>
    <scope>IDENTIFICATION</scope>
</reference>
<dbReference type="Pfam" id="PF13499">
    <property type="entry name" value="EF-hand_7"/>
    <property type="match status" value="1"/>
</dbReference>
<accession>A0A0N4V7H9</accession>
<evidence type="ECO:0000256" key="3">
    <source>
        <dbReference type="ARBA" id="ARBA00022448"/>
    </source>
</evidence>
<feature type="domain" description="EF-hand" evidence="14">
    <location>
        <begin position="65"/>
        <end position="100"/>
    </location>
</feature>
<gene>
    <name evidence="15" type="ORF">EVEC_LOCUS5855</name>
</gene>
<dbReference type="InterPro" id="IPR023395">
    <property type="entry name" value="MCP_dom_sf"/>
</dbReference>
<evidence type="ECO:0000256" key="9">
    <source>
        <dbReference type="ARBA" id="ARBA00022989"/>
    </source>
</evidence>
<dbReference type="PRINTS" id="PR00928">
    <property type="entry name" value="GRAVESDC"/>
</dbReference>
<name>A0A0N4V7H9_ENTVE</name>
<dbReference type="Pfam" id="PF00153">
    <property type="entry name" value="Mito_carr"/>
    <property type="match status" value="3"/>
</dbReference>
<keyword evidence="5" id="KW-0479">Metal-binding</keyword>
<dbReference type="InterPro" id="IPR002067">
    <property type="entry name" value="MCP"/>
</dbReference>
<evidence type="ECO:0000256" key="4">
    <source>
        <dbReference type="ARBA" id="ARBA00022692"/>
    </source>
</evidence>
<dbReference type="SUPFAM" id="SSF47473">
    <property type="entry name" value="EF-hand"/>
    <property type="match status" value="1"/>
</dbReference>
<comment type="subcellular location">
    <subcellularLocation>
        <location evidence="1">Mitochondrion inner membrane</location>
        <topology evidence="1">Multi-pass membrane protein</topology>
    </subcellularLocation>
</comment>
<reference evidence="15 16" key="2">
    <citation type="submission" date="2018-10" db="EMBL/GenBank/DDBJ databases">
        <authorList>
            <consortium name="Pathogen Informatics"/>
        </authorList>
    </citation>
    <scope>NUCLEOTIDE SEQUENCE [LARGE SCALE GENOMIC DNA]</scope>
</reference>
<dbReference type="WBParaSite" id="EVEC_0000624401-mRNA-1">
    <property type="protein sequence ID" value="EVEC_0000624401-mRNA-1"/>
    <property type="gene ID" value="EVEC_0000624401"/>
</dbReference>
<dbReference type="GO" id="GO:0005509">
    <property type="term" value="F:calcium ion binding"/>
    <property type="evidence" value="ECO:0007669"/>
    <property type="project" value="InterPro"/>
</dbReference>
<keyword evidence="16" id="KW-1185">Reference proteome</keyword>
<dbReference type="InterPro" id="IPR018247">
    <property type="entry name" value="EF_Hand_1_Ca_BS"/>
</dbReference>
<keyword evidence="8" id="KW-0106">Calcium</keyword>
<evidence type="ECO:0000256" key="7">
    <source>
        <dbReference type="ARBA" id="ARBA00022792"/>
    </source>
</evidence>
<dbReference type="Proteomes" id="UP000274131">
    <property type="component" value="Unassembled WGS sequence"/>
</dbReference>
<evidence type="ECO:0000256" key="1">
    <source>
        <dbReference type="ARBA" id="ARBA00004448"/>
    </source>
</evidence>
<evidence type="ECO:0000256" key="6">
    <source>
        <dbReference type="ARBA" id="ARBA00022737"/>
    </source>
</evidence>
<evidence type="ECO:0000313" key="16">
    <source>
        <dbReference type="Proteomes" id="UP000274131"/>
    </source>
</evidence>
<feature type="repeat" description="Solcar" evidence="12">
    <location>
        <begin position="336"/>
        <end position="422"/>
    </location>
</feature>
<keyword evidence="3 13" id="KW-0813">Transport</keyword>
<dbReference type="PROSITE" id="PS50222">
    <property type="entry name" value="EF_HAND_2"/>
    <property type="match status" value="3"/>
</dbReference>
<dbReference type="SMART" id="SM00054">
    <property type="entry name" value="EFh"/>
    <property type="match status" value="2"/>
</dbReference>
<dbReference type="SUPFAM" id="SSF103506">
    <property type="entry name" value="Mitochondrial carrier"/>
    <property type="match status" value="1"/>
</dbReference>
<keyword evidence="7" id="KW-0999">Mitochondrion inner membrane</keyword>
<dbReference type="Gene3D" id="1.50.40.10">
    <property type="entry name" value="Mitochondrial carrier domain"/>
    <property type="match status" value="1"/>
</dbReference>
<sequence>MNSTTHVPWLADEPLDRSEMTSHMKHVTPLLKSPVKQPAPLIHGSVSKEAAIATHANLLPGLPKEKLQHLRELYERLDMDNDGTIDIRDLTLALQHEMPHIPNGVAPQLLARMSNVREEGVEKVGFPEFAQYVIEHEKQLEKIFEELDRNKDGLIDVKEIKSYCDQVGVPISDAKAQNVVEKMDQTGSSAIGLSEFQQFMLFYPSSDPADIARYWKHNLATDVGESSLPEDFSPMELQTGVWWRHLVAGGIAGCMSRTCTAPLDRIKVYLQVHATWRNKLNVFSAVKLLFEEGGVKSFWRGNGVNVVKIAPESAIKFMAYEQMKRVLLSLKGEGELTVSERFVAGSSAGAISQTVIYPMEVLKTRLALRRSGQLDRGLFHFAKKMVKNEGIMCFYKGYIPNLLGIIPYAGIDLAVYETLKSLYVKSCAGEAEPGALAFLCCGTCSTTCGQLASYPLALIRTRLQARAISGNLQQPDTMIGQLQYILKNEGFSGLYRGIAPNFMKVIPAVGISYVVYETVRKYLGASMT</sequence>
<dbReference type="FunFam" id="1.50.40.10:FF:000003">
    <property type="entry name" value="Putative calcium-binding mitochondrial carrier protein scamc-2"/>
    <property type="match status" value="1"/>
</dbReference>
<feature type="domain" description="EF-hand" evidence="14">
    <location>
        <begin position="135"/>
        <end position="170"/>
    </location>
</feature>
<keyword evidence="4 12" id="KW-0812">Transmembrane</keyword>
<keyword evidence="11 12" id="KW-0472">Membrane</keyword>
<evidence type="ECO:0000256" key="10">
    <source>
        <dbReference type="ARBA" id="ARBA00023128"/>
    </source>
</evidence>
<dbReference type="InterPro" id="IPR002048">
    <property type="entry name" value="EF_hand_dom"/>
</dbReference>
<evidence type="ECO:0000256" key="2">
    <source>
        <dbReference type="ARBA" id="ARBA00006375"/>
    </source>
</evidence>
<keyword evidence="10" id="KW-0496">Mitochondrion</keyword>
<evidence type="ECO:0000256" key="8">
    <source>
        <dbReference type="ARBA" id="ARBA00022837"/>
    </source>
</evidence>
<dbReference type="InterPro" id="IPR011992">
    <property type="entry name" value="EF-hand-dom_pair"/>
</dbReference>
<dbReference type="STRING" id="51028.A0A0N4V7H9"/>
<proteinExistence type="inferred from homology"/>
<dbReference type="InterPro" id="IPR018108">
    <property type="entry name" value="MCP_transmembrane"/>
</dbReference>
<evidence type="ECO:0000313" key="17">
    <source>
        <dbReference type="WBParaSite" id="EVEC_0000624401-mRNA-1"/>
    </source>
</evidence>
<evidence type="ECO:0000256" key="11">
    <source>
        <dbReference type="ARBA" id="ARBA00023136"/>
    </source>
</evidence>
<dbReference type="PANTHER" id="PTHR24089">
    <property type="entry name" value="SOLUTE CARRIER FAMILY 25"/>
    <property type="match status" value="1"/>
</dbReference>
<dbReference type="GO" id="GO:0005743">
    <property type="term" value="C:mitochondrial inner membrane"/>
    <property type="evidence" value="ECO:0007669"/>
    <property type="project" value="UniProtKB-SubCell"/>
</dbReference>
<evidence type="ECO:0000256" key="13">
    <source>
        <dbReference type="RuleBase" id="RU000488"/>
    </source>
</evidence>
<dbReference type="OrthoDB" id="270584at2759"/>
<dbReference type="CDD" id="cd00051">
    <property type="entry name" value="EFh"/>
    <property type="match status" value="1"/>
</dbReference>
<evidence type="ECO:0000256" key="5">
    <source>
        <dbReference type="ARBA" id="ARBA00022723"/>
    </source>
</evidence>
<feature type="repeat" description="Solcar" evidence="12">
    <location>
        <begin position="433"/>
        <end position="522"/>
    </location>
</feature>
<dbReference type="EMBL" id="UXUI01008293">
    <property type="protein sequence ID" value="VDD91104.1"/>
    <property type="molecule type" value="Genomic_DNA"/>
</dbReference>
<comment type="similarity">
    <text evidence="2 13">Belongs to the mitochondrial carrier (TC 2.A.29) family.</text>
</comment>
<keyword evidence="9" id="KW-1133">Transmembrane helix</keyword>
<dbReference type="FunFam" id="1.10.238.10:FF:000028">
    <property type="entry name" value="Putative calcium-binding mitochondrial carrier protein scamc-2"/>
    <property type="match status" value="1"/>
</dbReference>
<keyword evidence="6" id="KW-0677">Repeat</keyword>
<dbReference type="Gene3D" id="1.10.238.10">
    <property type="entry name" value="EF-hand"/>
    <property type="match status" value="2"/>
</dbReference>
<evidence type="ECO:0000313" key="15">
    <source>
        <dbReference type="EMBL" id="VDD91104.1"/>
    </source>
</evidence>
<protein>
    <submittedName>
        <fullName evidence="17">EF-hand domain-containing protein</fullName>
    </submittedName>
</protein>
<dbReference type="InterPro" id="IPR002167">
    <property type="entry name" value="GDC-like"/>
</dbReference>
<evidence type="ECO:0000259" key="14">
    <source>
        <dbReference type="PROSITE" id="PS50222"/>
    </source>
</evidence>
<organism evidence="17">
    <name type="scientific">Enterobius vermicularis</name>
    <name type="common">Human pinworm</name>
    <dbReference type="NCBI Taxonomy" id="51028"/>
    <lineage>
        <taxon>Eukaryota</taxon>
        <taxon>Metazoa</taxon>
        <taxon>Ecdysozoa</taxon>
        <taxon>Nematoda</taxon>
        <taxon>Chromadorea</taxon>
        <taxon>Rhabditida</taxon>
        <taxon>Spirurina</taxon>
        <taxon>Oxyuridomorpha</taxon>
        <taxon>Oxyuroidea</taxon>
        <taxon>Oxyuridae</taxon>
        <taxon>Enterobius</taxon>
    </lineage>
</organism>
<dbReference type="PROSITE" id="PS50920">
    <property type="entry name" value="SOLCAR"/>
    <property type="match status" value="3"/>
</dbReference>
<dbReference type="PRINTS" id="PR00926">
    <property type="entry name" value="MITOCARRIER"/>
</dbReference>
<dbReference type="PROSITE" id="PS00018">
    <property type="entry name" value="EF_HAND_1"/>
    <property type="match status" value="2"/>
</dbReference>
<dbReference type="GO" id="GO:0055085">
    <property type="term" value="P:transmembrane transport"/>
    <property type="evidence" value="ECO:0007669"/>
    <property type="project" value="InterPro"/>
</dbReference>
<feature type="domain" description="EF-hand" evidence="14">
    <location>
        <begin position="171"/>
        <end position="206"/>
    </location>
</feature>